<feature type="non-terminal residue" evidence="1">
    <location>
        <position position="1"/>
    </location>
</feature>
<dbReference type="EMBL" id="GEFH01002650">
    <property type="protein sequence ID" value="JAP65931.1"/>
    <property type="molecule type" value="mRNA"/>
</dbReference>
<reference evidence="1" key="1">
    <citation type="journal article" date="2017" name="Ticks Tick Borne Dis.">
        <title>An insight into the sialome of Hyalomma excavatum.</title>
        <authorList>
            <person name="Ribeiro J.M."/>
            <person name="Slovak M."/>
            <person name="Francischetti I.M."/>
        </authorList>
    </citation>
    <scope>NUCLEOTIDE SEQUENCE</scope>
    <source>
        <strain evidence="1">Samish</strain>
        <tissue evidence="1">Salivary glands</tissue>
    </source>
</reference>
<proteinExistence type="evidence at transcript level"/>
<protein>
    <submittedName>
        <fullName evidence="1">Putative tick transposon</fullName>
    </submittedName>
</protein>
<evidence type="ECO:0000313" key="1">
    <source>
        <dbReference type="EMBL" id="JAP65931.1"/>
    </source>
</evidence>
<name>A0A131XK72_9ACAR</name>
<accession>A0A131XK72</accession>
<dbReference type="AlphaFoldDB" id="A0A131XK72"/>
<sequence>DPHKKSDISTLESVQKKAIRFIFRRYDWNFSPSSQLATLGLQTLSERRDLECLKLLHILVNTPRYALTNEYLFPDKLKPTRNSHKLNLTPFHPRTNLFKFSFFPHTIEIWNVLPGSTRSLPLEDFLHECINLRFV</sequence>
<organism evidence="1">
    <name type="scientific">Hyalomma excavatum</name>
    <dbReference type="NCBI Taxonomy" id="257692"/>
    <lineage>
        <taxon>Eukaryota</taxon>
        <taxon>Metazoa</taxon>
        <taxon>Ecdysozoa</taxon>
        <taxon>Arthropoda</taxon>
        <taxon>Chelicerata</taxon>
        <taxon>Arachnida</taxon>
        <taxon>Acari</taxon>
        <taxon>Parasitiformes</taxon>
        <taxon>Ixodida</taxon>
        <taxon>Ixodoidea</taxon>
        <taxon>Ixodidae</taxon>
        <taxon>Hyalomminae</taxon>
        <taxon>Hyalomma</taxon>
    </lineage>
</organism>